<feature type="transmembrane region" description="Helical" evidence="6">
    <location>
        <begin position="44"/>
        <end position="73"/>
    </location>
</feature>
<protein>
    <recommendedName>
        <fullName evidence="7">Cytochrome C biogenesis protein transmembrane domain-containing protein</fullName>
    </recommendedName>
</protein>
<dbReference type="GO" id="GO:0017004">
    <property type="term" value="P:cytochrome complex assembly"/>
    <property type="evidence" value="ECO:0007669"/>
    <property type="project" value="InterPro"/>
</dbReference>
<gene>
    <name evidence="8" type="ORF">A3D07_01935</name>
</gene>
<evidence type="ECO:0000313" key="8">
    <source>
        <dbReference type="EMBL" id="OGD91443.1"/>
    </source>
</evidence>
<reference evidence="8 9" key="1">
    <citation type="journal article" date="2016" name="Nat. Commun.">
        <title>Thousands of microbial genomes shed light on interconnected biogeochemical processes in an aquifer system.</title>
        <authorList>
            <person name="Anantharaman K."/>
            <person name="Brown C.T."/>
            <person name="Hug L.A."/>
            <person name="Sharon I."/>
            <person name="Castelle C.J."/>
            <person name="Probst A.J."/>
            <person name="Thomas B.C."/>
            <person name="Singh A."/>
            <person name="Wilkins M.J."/>
            <person name="Karaoz U."/>
            <person name="Brodie E.L."/>
            <person name="Williams K.H."/>
            <person name="Hubbard S.S."/>
            <person name="Banfield J.F."/>
        </authorList>
    </citation>
    <scope>NUCLEOTIDE SEQUENCE [LARGE SCALE GENOMIC DNA]</scope>
</reference>
<sequence>MELLISASFIAAFFAGIAALFAPCCITVLLPTYFASIFKQKSTIFLMTFVYFLGLLAVFMPIGLGASAVTQLFSTYHNIIFTFGSIFLILLGLTLVLGFQFSFPALVHPQLKNSGFLSVFGLGIFSGIATTCCAPVLAGVLTLAALPASFLLGGAYTLAYVLGMVIPLFILSMFLDKNKFTQKFFAFRKTVSYSLFGKKIRLTWSNLFSGVMFLVLGVIIAYLALTNNLVTHASYQIDINVYLTRFIQFIGQYTKIIPEAAWAIIFFVIFLVIAAKSAKEFLKERSNQAEKKEGD</sequence>
<evidence type="ECO:0000259" key="7">
    <source>
        <dbReference type="Pfam" id="PF02683"/>
    </source>
</evidence>
<feature type="transmembrane region" description="Helical" evidence="6">
    <location>
        <begin position="204"/>
        <end position="225"/>
    </location>
</feature>
<dbReference type="GO" id="GO:0016020">
    <property type="term" value="C:membrane"/>
    <property type="evidence" value="ECO:0007669"/>
    <property type="project" value="UniProtKB-SubCell"/>
</dbReference>
<feature type="transmembrane region" description="Helical" evidence="6">
    <location>
        <begin position="150"/>
        <end position="175"/>
    </location>
</feature>
<dbReference type="Pfam" id="PF02683">
    <property type="entry name" value="DsbD_TM"/>
    <property type="match status" value="1"/>
</dbReference>
<name>A0A1F5GHU0_9BACT</name>
<dbReference type="STRING" id="1797716.A3D07_01935"/>
<keyword evidence="5 6" id="KW-0472">Membrane</keyword>
<dbReference type="Proteomes" id="UP000177124">
    <property type="component" value="Unassembled WGS sequence"/>
</dbReference>
<evidence type="ECO:0000256" key="6">
    <source>
        <dbReference type="SAM" id="Phobius"/>
    </source>
</evidence>
<evidence type="ECO:0000256" key="2">
    <source>
        <dbReference type="ARBA" id="ARBA00006143"/>
    </source>
</evidence>
<evidence type="ECO:0000256" key="4">
    <source>
        <dbReference type="ARBA" id="ARBA00022989"/>
    </source>
</evidence>
<feature type="transmembrane region" description="Helical" evidence="6">
    <location>
        <begin position="115"/>
        <end position="138"/>
    </location>
</feature>
<comment type="subcellular location">
    <subcellularLocation>
        <location evidence="1">Membrane</location>
        <topology evidence="1">Multi-pass membrane protein</topology>
    </subcellularLocation>
</comment>
<feature type="transmembrane region" description="Helical" evidence="6">
    <location>
        <begin position="79"/>
        <end position="103"/>
    </location>
</feature>
<evidence type="ECO:0000313" key="9">
    <source>
        <dbReference type="Proteomes" id="UP000177124"/>
    </source>
</evidence>
<organism evidence="8 9">
    <name type="scientific">Candidatus Curtissbacteria bacterium RIFCSPHIGHO2_02_FULL_42_15</name>
    <dbReference type="NCBI Taxonomy" id="1797716"/>
    <lineage>
        <taxon>Bacteria</taxon>
        <taxon>Candidatus Curtissiibacteriota</taxon>
    </lineage>
</organism>
<keyword evidence="3 6" id="KW-0812">Transmembrane</keyword>
<evidence type="ECO:0000256" key="5">
    <source>
        <dbReference type="ARBA" id="ARBA00023136"/>
    </source>
</evidence>
<keyword evidence="4 6" id="KW-1133">Transmembrane helix</keyword>
<proteinExistence type="inferred from homology"/>
<feature type="domain" description="Cytochrome C biogenesis protein transmembrane" evidence="7">
    <location>
        <begin position="10"/>
        <end position="175"/>
    </location>
</feature>
<dbReference type="EMBL" id="MFBF01000016">
    <property type="protein sequence ID" value="OGD91443.1"/>
    <property type="molecule type" value="Genomic_DNA"/>
</dbReference>
<accession>A0A1F5GHU0</accession>
<comment type="caution">
    <text evidence="8">The sequence shown here is derived from an EMBL/GenBank/DDBJ whole genome shotgun (WGS) entry which is preliminary data.</text>
</comment>
<dbReference type="PANTHER" id="PTHR31272">
    <property type="entry name" value="CYTOCHROME C-TYPE BIOGENESIS PROTEIN HI_1454-RELATED"/>
    <property type="match status" value="1"/>
</dbReference>
<dbReference type="InterPro" id="IPR051790">
    <property type="entry name" value="Cytochrome_c-biogenesis_DsbD"/>
</dbReference>
<evidence type="ECO:0000256" key="1">
    <source>
        <dbReference type="ARBA" id="ARBA00004141"/>
    </source>
</evidence>
<dbReference type="AlphaFoldDB" id="A0A1F5GHU0"/>
<dbReference type="PANTHER" id="PTHR31272:SF9">
    <property type="entry name" value="BLL1027 PROTEIN"/>
    <property type="match status" value="1"/>
</dbReference>
<feature type="transmembrane region" description="Helical" evidence="6">
    <location>
        <begin position="6"/>
        <end position="32"/>
    </location>
</feature>
<comment type="similarity">
    <text evidence="2">Belongs to the DsbD family.</text>
</comment>
<feature type="transmembrane region" description="Helical" evidence="6">
    <location>
        <begin position="260"/>
        <end position="278"/>
    </location>
</feature>
<dbReference type="InterPro" id="IPR003834">
    <property type="entry name" value="Cyt_c_assmbl_TM_dom"/>
</dbReference>
<evidence type="ECO:0000256" key="3">
    <source>
        <dbReference type="ARBA" id="ARBA00022692"/>
    </source>
</evidence>